<dbReference type="OrthoDB" id="1835377at2"/>
<sequence length="411" mass="44817">MPFCGECGSEIKKENHFCEGCGRAVNVAVAAPARNKAADGAVSSFLKNKKMVLIGTVAALLTGGFLAFGSDDVSGKSVPSQLTPKKAAAAGSSIKLETYNGGFFTIEKPAGWQLVTAGQGPTLGVWMRDPQEPARQVFFFGAVGPVYLSQQQKSIDQQYMAMGGYSVPWSDMPVVSPPTASNFLSKWNAVTNSRIARNYMAELPQFNGLTIISTQPVPSQYGGGTTELVRALFTLNGKVVEGLFTTTVFETVPFVNGPGGHQAYALMFMGVTAPQREFIHAQDPLIRSLSSFSLSEQYVQSYIASSREAFAGVMRAGQTLRETSDIITKGWTARQKTYDILSAKRSDAMLGKERLRDPQTGEVYEFQNGWYKEYDIHRNKFNNSSLQPIPDNDYDGWTAATLNGPNHVYIK</sequence>
<evidence type="ECO:0008006" key="3">
    <source>
        <dbReference type="Google" id="ProtNLM"/>
    </source>
</evidence>
<evidence type="ECO:0000313" key="2">
    <source>
        <dbReference type="Proteomes" id="UP000192738"/>
    </source>
</evidence>
<reference evidence="1 2" key="1">
    <citation type="submission" date="2017-04" db="EMBL/GenBank/DDBJ databases">
        <authorList>
            <person name="Afonso C.L."/>
            <person name="Miller P.J."/>
            <person name="Scott M.A."/>
            <person name="Spackman E."/>
            <person name="Goraichik I."/>
            <person name="Dimitrov K.M."/>
            <person name="Suarez D.L."/>
            <person name="Swayne D.E."/>
        </authorList>
    </citation>
    <scope>NUCLEOTIDE SEQUENCE [LARGE SCALE GENOMIC DNA]</scope>
    <source>
        <strain evidence="1 2">DSM 5090</strain>
    </source>
</reference>
<dbReference type="Proteomes" id="UP000192738">
    <property type="component" value="Unassembled WGS sequence"/>
</dbReference>
<protein>
    <recommendedName>
        <fullName evidence="3">Zinc-ribbon domain-containing protein</fullName>
    </recommendedName>
</protein>
<proteinExistence type="predicted"/>
<dbReference type="RefSeq" id="WP_084576559.1">
    <property type="nucleotide sequence ID" value="NZ_CP155572.1"/>
</dbReference>
<dbReference type="AlphaFoldDB" id="A0A1W2CXG5"/>
<gene>
    <name evidence="1" type="ORF">SAMN04488500_11283</name>
</gene>
<organism evidence="1 2">
    <name type="scientific">Sporomusa malonica</name>
    <dbReference type="NCBI Taxonomy" id="112901"/>
    <lineage>
        <taxon>Bacteria</taxon>
        <taxon>Bacillati</taxon>
        <taxon>Bacillota</taxon>
        <taxon>Negativicutes</taxon>
        <taxon>Selenomonadales</taxon>
        <taxon>Sporomusaceae</taxon>
        <taxon>Sporomusa</taxon>
    </lineage>
</organism>
<dbReference type="STRING" id="112901.SAMN04488500_11283"/>
<accession>A0A1W2CXG5</accession>
<dbReference type="EMBL" id="FWXI01000012">
    <property type="protein sequence ID" value="SMC89949.1"/>
    <property type="molecule type" value="Genomic_DNA"/>
</dbReference>
<evidence type="ECO:0000313" key="1">
    <source>
        <dbReference type="EMBL" id="SMC89949.1"/>
    </source>
</evidence>
<keyword evidence="2" id="KW-1185">Reference proteome</keyword>
<name>A0A1W2CXG5_9FIRM</name>